<sequence length="291" mass="32182">MAIVAPRRNLGRAFAWLVLWLFVIGSLFPLWIALKTAFTPLPNLYESAGSPLPDGVTTTNFTRIFGLSPEEGGFVARINFGPALVNSLVFTAICVTGQILFSSLAAYAFARLRFFGRDVIFYLFISATMVPAIVLFIPNFVLIKELGWLNTMTGMVAPFVLMTPFAVFFLRQFFLSTPSELEDAARLDGASPLRIFWSVVLPVHRGAIATLAILLAINSWNEFLWPYLIGRDESSRVLSVALTNFLQQQPNGNPDWTGLMAATFLSILPVIALLLILGRRVVESLQFSGLK</sequence>
<evidence type="ECO:0000256" key="5">
    <source>
        <dbReference type="ARBA" id="ARBA00022989"/>
    </source>
</evidence>
<proteinExistence type="inferred from homology"/>
<protein>
    <submittedName>
        <fullName evidence="9">Carbohydrate ABC transporter permease</fullName>
    </submittedName>
</protein>
<evidence type="ECO:0000256" key="7">
    <source>
        <dbReference type="RuleBase" id="RU363032"/>
    </source>
</evidence>
<dbReference type="InterPro" id="IPR000515">
    <property type="entry name" value="MetI-like"/>
</dbReference>
<reference evidence="9 10" key="1">
    <citation type="submission" date="2024-07" db="EMBL/GenBank/DDBJ databases">
        <title>Description of Labrys sedimenti sp. nov., isolated from a diclofenac-degrading enrichment culture.</title>
        <authorList>
            <person name="Tancsics A."/>
            <person name="Csepanyi A."/>
        </authorList>
    </citation>
    <scope>NUCLEOTIDE SEQUENCE [LARGE SCALE GENOMIC DNA]</scope>
    <source>
        <strain evidence="9 10">LMG 23578</strain>
    </source>
</reference>
<organism evidence="9 10">
    <name type="scientific">Labrys neptuniae</name>
    <dbReference type="NCBI Taxonomy" id="376174"/>
    <lineage>
        <taxon>Bacteria</taxon>
        <taxon>Pseudomonadati</taxon>
        <taxon>Pseudomonadota</taxon>
        <taxon>Alphaproteobacteria</taxon>
        <taxon>Hyphomicrobiales</taxon>
        <taxon>Xanthobacteraceae</taxon>
        <taxon>Labrys</taxon>
    </lineage>
</organism>
<gene>
    <name evidence="9" type="ORF">ABXS05_09885</name>
</gene>
<feature type="transmembrane region" description="Helical" evidence="7">
    <location>
        <begin position="12"/>
        <end position="34"/>
    </location>
</feature>
<evidence type="ECO:0000313" key="10">
    <source>
        <dbReference type="Proteomes" id="UP001555786"/>
    </source>
</evidence>
<dbReference type="EMBL" id="JBFNQD010000002">
    <property type="protein sequence ID" value="MEW9305845.1"/>
    <property type="molecule type" value="Genomic_DNA"/>
</dbReference>
<comment type="caution">
    <text evidence="9">The sequence shown here is derived from an EMBL/GenBank/DDBJ whole genome shotgun (WGS) entry which is preliminary data.</text>
</comment>
<keyword evidence="3" id="KW-1003">Cell membrane</keyword>
<accession>A0ABV3PJR2</accession>
<dbReference type="Pfam" id="PF00528">
    <property type="entry name" value="BPD_transp_1"/>
    <property type="match status" value="1"/>
</dbReference>
<keyword evidence="2 7" id="KW-0813">Transport</keyword>
<evidence type="ECO:0000313" key="9">
    <source>
        <dbReference type="EMBL" id="MEW9305845.1"/>
    </source>
</evidence>
<dbReference type="PROSITE" id="PS50928">
    <property type="entry name" value="ABC_TM1"/>
    <property type="match status" value="1"/>
</dbReference>
<keyword evidence="6 7" id="KW-0472">Membrane</keyword>
<dbReference type="RefSeq" id="WP_311939022.1">
    <property type="nucleotide sequence ID" value="NZ_JAVSCS010000021.1"/>
</dbReference>
<dbReference type="PANTHER" id="PTHR43744:SF12">
    <property type="entry name" value="ABC TRANSPORTER PERMEASE PROTEIN MG189-RELATED"/>
    <property type="match status" value="1"/>
</dbReference>
<feature type="transmembrane region" description="Helical" evidence="7">
    <location>
        <begin position="155"/>
        <end position="174"/>
    </location>
</feature>
<dbReference type="CDD" id="cd06261">
    <property type="entry name" value="TM_PBP2"/>
    <property type="match status" value="1"/>
</dbReference>
<feature type="transmembrane region" description="Helical" evidence="7">
    <location>
        <begin position="195"/>
        <end position="217"/>
    </location>
</feature>
<keyword evidence="4 7" id="KW-0812">Transmembrane</keyword>
<keyword evidence="10" id="KW-1185">Reference proteome</keyword>
<dbReference type="Proteomes" id="UP001555786">
    <property type="component" value="Unassembled WGS sequence"/>
</dbReference>
<dbReference type="SUPFAM" id="SSF161098">
    <property type="entry name" value="MetI-like"/>
    <property type="match status" value="1"/>
</dbReference>
<dbReference type="InterPro" id="IPR035906">
    <property type="entry name" value="MetI-like_sf"/>
</dbReference>
<evidence type="ECO:0000256" key="4">
    <source>
        <dbReference type="ARBA" id="ARBA00022692"/>
    </source>
</evidence>
<evidence type="ECO:0000256" key="2">
    <source>
        <dbReference type="ARBA" id="ARBA00022448"/>
    </source>
</evidence>
<name>A0ABV3PJR2_9HYPH</name>
<evidence type="ECO:0000256" key="6">
    <source>
        <dbReference type="ARBA" id="ARBA00023136"/>
    </source>
</evidence>
<feature type="transmembrane region" description="Helical" evidence="7">
    <location>
        <begin position="121"/>
        <end position="143"/>
    </location>
</feature>
<feature type="domain" description="ABC transmembrane type-1" evidence="8">
    <location>
        <begin position="84"/>
        <end position="277"/>
    </location>
</feature>
<feature type="transmembrane region" description="Helical" evidence="7">
    <location>
        <begin position="88"/>
        <end position="109"/>
    </location>
</feature>
<comment type="similarity">
    <text evidence="7">Belongs to the binding-protein-dependent transport system permease family.</text>
</comment>
<evidence type="ECO:0000259" key="8">
    <source>
        <dbReference type="PROSITE" id="PS50928"/>
    </source>
</evidence>
<evidence type="ECO:0000256" key="3">
    <source>
        <dbReference type="ARBA" id="ARBA00022475"/>
    </source>
</evidence>
<dbReference type="PANTHER" id="PTHR43744">
    <property type="entry name" value="ABC TRANSPORTER PERMEASE PROTEIN MG189-RELATED-RELATED"/>
    <property type="match status" value="1"/>
</dbReference>
<keyword evidence="5 7" id="KW-1133">Transmembrane helix</keyword>
<comment type="subcellular location">
    <subcellularLocation>
        <location evidence="1 7">Cell membrane</location>
        <topology evidence="1 7">Multi-pass membrane protein</topology>
    </subcellularLocation>
</comment>
<feature type="transmembrane region" description="Helical" evidence="7">
    <location>
        <begin position="256"/>
        <end position="277"/>
    </location>
</feature>
<dbReference type="Gene3D" id="1.10.3720.10">
    <property type="entry name" value="MetI-like"/>
    <property type="match status" value="1"/>
</dbReference>
<evidence type="ECO:0000256" key="1">
    <source>
        <dbReference type="ARBA" id="ARBA00004651"/>
    </source>
</evidence>